<reference evidence="5 7" key="1">
    <citation type="journal article" date="2011" name="Nature">
        <title>The Medicago genome provides insight into the evolution of rhizobial symbioses.</title>
        <authorList>
            <person name="Young N.D."/>
            <person name="Debelle F."/>
            <person name="Oldroyd G.E."/>
            <person name="Geurts R."/>
            <person name="Cannon S.B."/>
            <person name="Udvardi M.K."/>
            <person name="Benedito V.A."/>
            <person name="Mayer K.F."/>
            <person name="Gouzy J."/>
            <person name="Schoof H."/>
            <person name="Van de Peer Y."/>
            <person name="Proost S."/>
            <person name="Cook D.R."/>
            <person name="Meyers B.C."/>
            <person name="Spannagl M."/>
            <person name="Cheung F."/>
            <person name="De Mita S."/>
            <person name="Krishnakumar V."/>
            <person name="Gundlach H."/>
            <person name="Zhou S."/>
            <person name="Mudge J."/>
            <person name="Bharti A.K."/>
            <person name="Murray J.D."/>
            <person name="Naoumkina M.A."/>
            <person name="Rosen B."/>
            <person name="Silverstein K.A."/>
            <person name="Tang H."/>
            <person name="Rombauts S."/>
            <person name="Zhao P.X."/>
            <person name="Zhou P."/>
            <person name="Barbe V."/>
            <person name="Bardou P."/>
            <person name="Bechner M."/>
            <person name="Bellec A."/>
            <person name="Berger A."/>
            <person name="Berges H."/>
            <person name="Bidwell S."/>
            <person name="Bisseling T."/>
            <person name="Choisne N."/>
            <person name="Couloux A."/>
            <person name="Denny R."/>
            <person name="Deshpande S."/>
            <person name="Dai X."/>
            <person name="Doyle J.J."/>
            <person name="Dudez A.M."/>
            <person name="Farmer A.D."/>
            <person name="Fouteau S."/>
            <person name="Franken C."/>
            <person name="Gibelin C."/>
            <person name="Gish J."/>
            <person name="Goldstein S."/>
            <person name="Gonzalez A.J."/>
            <person name="Green P.J."/>
            <person name="Hallab A."/>
            <person name="Hartog M."/>
            <person name="Hua A."/>
            <person name="Humphray S.J."/>
            <person name="Jeong D.H."/>
            <person name="Jing Y."/>
            <person name="Jocker A."/>
            <person name="Kenton S.M."/>
            <person name="Kim D.J."/>
            <person name="Klee K."/>
            <person name="Lai H."/>
            <person name="Lang C."/>
            <person name="Lin S."/>
            <person name="Macmil S.L."/>
            <person name="Magdelenat G."/>
            <person name="Matthews L."/>
            <person name="McCorrison J."/>
            <person name="Monaghan E.L."/>
            <person name="Mun J.H."/>
            <person name="Najar F.Z."/>
            <person name="Nicholson C."/>
            <person name="Noirot C."/>
            <person name="O'Bleness M."/>
            <person name="Paule C.R."/>
            <person name="Poulain J."/>
            <person name="Prion F."/>
            <person name="Qin B."/>
            <person name="Qu C."/>
            <person name="Retzel E.F."/>
            <person name="Riddle C."/>
            <person name="Sallet E."/>
            <person name="Samain S."/>
            <person name="Samson N."/>
            <person name="Sanders I."/>
            <person name="Saurat O."/>
            <person name="Scarpelli C."/>
            <person name="Schiex T."/>
            <person name="Segurens B."/>
            <person name="Severin A.J."/>
            <person name="Sherrier D.J."/>
            <person name="Shi R."/>
            <person name="Sims S."/>
            <person name="Singer S.R."/>
            <person name="Sinharoy S."/>
            <person name="Sterck L."/>
            <person name="Viollet A."/>
            <person name="Wang B.B."/>
            <person name="Wang K."/>
            <person name="Wang M."/>
            <person name="Wang X."/>
            <person name="Warfsmann J."/>
            <person name="Weissenbach J."/>
            <person name="White D.D."/>
            <person name="White J.D."/>
            <person name="Wiley G.B."/>
            <person name="Wincker P."/>
            <person name="Xing Y."/>
            <person name="Yang L."/>
            <person name="Yao Z."/>
            <person name="Ying F."/>
            <person name="Zhai J."/>
            <person name="Zhou L."/>
            <person name="Zuber A."/>
            <person name="Denarie J."/>
            <person name="Dixon R.A."/>
            <person name="May G.D."/>
            <person name="Schwartz D.C."/>
            <person name="Rogers J."/>
            <person name="Quetier F."/>
            <person name="Town C.D."/>
            <person name="Roe B.A."/>
        </authorList>
    </citation>
    <scope>NUCLEOTIDE SEQUENCE [LARGE SCALE GENOMIC DNA]</scope>
    <source>
        <strain evidence="5">A17</strain>
        <strain evidence="6 7">cv. Jemalong A17</strain>
    </source>
</reference>
<dbReference type="GO" id="GO:0006397">
    <property type="term" value="P:mRNA processing"/>
    <property type="evidence" value="ECO:0000318"/>
    <property type="project" value="GO_Central"/>
</dbReference>
<comment type="similarity">
    <text evidence="1">Belongs to the PPR family. P subfamily.</text>
</comment>
<dbReference type="InterPro" id="IPR002885">
    <property type="entry name" value="PPR_rpt"/>
</dbReference>
<dbReference type="EMBL" id="CM001218">
    <property type="protein sequence ID" value="KEH39065.1"/>
    <property type="molecule type" value="Genomic_DNA"/>
</dbReference>
<dbReference type="PANTHER" id="PTHR47939">
    <property type="entry name" value="MEMBRANE-ASSOCIATED SALT-INDUCIBLE PROTEIN-LIKE"/>
    <property type="match status" value="1"/>
</dbReference>
<keyword evidence="4" id="KW-0812">Transmembrane</keyword>
<feature type="transmembrane region" description="Helical" evidence="4">
    <location>
        <begin position="353"/>
        <end position="372"/>
    </location>
</feature>
<dbReference type="Gene3D" id="1.25.40.10">
    <property type="entry name" value="Tetratricopeptide repeat domain"/>
    <property type="match status" value="1"/>
</dbReference>
<dbReference type="Pfam" id="PF13041">
    <property type="entry name" value="PPR_2"/>
    <property type="match status" value="1"/>
</dbReference>
<protein>
    <submittedName>
        <fullName evidence="5">PPR containing plant-like protein</fullName>
    </submittedName>
</protein>
<dbReference type="Proteomes" id="UP000002051">
    <property type="component" value="Chromosome 2"/>
</dbReference>
<evidence type="ECO:0000313" key="6">
    <source>
        <dbReference type="EnsemblPlants" id="KEH39065"/>
    </source>
</evidence>
<dbReference type="AlphaFoldDB" id="A0A072VLM8"/>
<sequence length="398" mass="44585">MEEVPMNKVQHEASCLCNMKLGYEYQPKPVKLKEKTSESQYLRAFSTETSLDKEGVTSEVLKEFCATIENASTTSARVYSAYIDKMCKAGNLSALSQMLQILNDKNIVVSPNMYNLILVEASQKNDIVLSCQMLKKLLLSGESPSATSCVKFAQAFREVNQFTELIIFLKEIVSETSCSSISSFINKIIFAFAKSGQKDSALAIFEHLRGQNNSCLDLITYNIVLDILGRKGRVDEMLDMFVSLKETGFVPDTISYNTLINGLRKGQSQENPSEIEFGNGRKRLWENKGSPLADHTNLYKQQHVGWQVVGAIFQDFSEGLTHTSMSVSALSDNYRSVGLSRILLLTKPLSSVYLTRLLALLMGISSLAFVRFRLSYHLRYSEDLNNDFDVVKVVDPDT</sequence>
<reference evidence="5 7" key="2">
    <citation type="journal article" date="2014" name="BMC Genomics">
        <title>An improved genome release (version Mt4.0) for the model legume Medicago truncatula.</title>
        <authorList>
            <person name="Tang H."/>
            <person name="Krishnakumar V."/>
            <person name="Bidwell S."/>
            <person name="Rosen B."/>
            <person name="Chan A."/>
            <person name="Zhou S."/>
            <person name="Gentzbittel L."/>
            <person name="Childs K.L."/>
            <person name="Yandell M."/>
            <person name="Gundlach H."/>
            <person name="Mayer K.F."/>
            <person name="Schwartz D.C."/>
            <person name="Town C.D."/>
        </authorList>
    </citation>
    <scope>GENOME REANNOTATION</scope>
    <source>
        <strain evidence="5">A17</strain>
        <strain evidence="6 7">cv. Jemalong A17</strain>
    </source>
</reference>
<evidence type="ECO:0000313" key="7">
    <source>
        <dbReference type="Proteomes" id="UP000002051"/>
    </source>
</evidence>
<keyword evidence="7" id="KW-1185">Reference proteome</keyword>
<dbReference type="InterPro" id="IPR011990">
    <property type="entry name" value="TPR-like_helical_dom_sf"/>
</dbReference>
<dbReference type="NCBIfam" id="TIGR00756">
    <property type="entry name" value="PPR"/>
    <property type="match status" value="1"/>
</dbReference>
<evidence type="ECO:0000256" key="3">
    <source>
        <dbReference type="PROSITE-ProRule" id="PRU00708"/>
    </source>
</evidence>
<dbReference type="GO" id="GO:0005737">
    <property type="term" value="C:cytoplasm"/>
    <property type="evidence" value="ECO:0000318"/>
    <property type="project" value="GO_Central"/>
</dbReference>
<dbReference type="GO" id="GO:0003729">
    <property type="term" value="F:mRNA binding"/>
    <property type="evidence" value="ECO:0000318"/>
    <property type="project" value="GO_Central"/>
</dbReference>
<organism evidence="5 7">
    <name type="scientific">Medicago truncatula</name>
    <name type="common">Barrel medic</name>
    <name type="synonym">Medicago tribuloides</name>
    <dbReference type="NCBI Taxonomy" id="3880"/>
    <lineage>
        <taxon>Eukaryota</taxon>
        <taxon>Viridiplantae</taxon>
        <taxon>Streptophyta</taxon>
        <taxon>Embryophyta</taxon>
        <taxon>Tracheophyta</taxon>
        <taxon>Spermatophyta</taxon>
        <taxon>Magnoliopsida</taxon>
        <taxon>eudicotyledons</taxon>
        <taxon>Gunneridae</taxon>
        <taxon>Pentapetalae</taxon>
        <taxon>rosids</taxon>
        <taxon>fabids</taxon>
        <taxon>Fabales</taxon>
        <taxon>Fabaceae</taxon>
        <taxon>Papilionoideae</taxon>
        <taxon>50 kb inversion clade</taxon>
        <taxon>NPAAA clade</taxon>
        <taxon>Hologalegina</taxon>
        <taxon>IRL clade</taxon>
        <taxon>Trifolieae</taxon>
        <taxon>Medicago</taxon>
    </lineage>
</organism>
<name>A0A072VLM8_MEDTR</name>
<reference evidence="6" key="3">
    <citation type="submission" date="2015-04" db="UniProtKB">
        <authorList>
            <consortium name="EnsemblPlants"/>
        </authorList>
    </citation>
    <scope>IDENTIFICATION</scope>
    <source>
        <strain evidence="6">cv. Jemalong A17</strain>
    </source>
</reference>
<accession>A0A072VLM8</accession>
<keyword evidence="4" id="KW-0472">Membrane</keyword>
<evidence type="ECO:0000256" key="4">
    <source>
        <dbReference type="SAM" id="Phobius"/>
    </source>
</evidence>
<keyword evidence="2" id="KW-0677">Repeat</keyword>
<dbReference type="EnsemblPlants" id="KEH39065">
    <property type="protein sequence ID" value="KEH39065"/>
    <property type="gene ID" value="MTR_2g090030"/>
</dbReference>
<dbReference type="HOGENOM" id="CLU_693311_0_0_1"/>
<gene>
    <name evidence="5" type="ordered locus">MTR_2g090030</name>
</gene>
<feature type="repeat" description="PPR" evidence="3">
    <location>
        <begin position="217"/>
        <end position="251"/>
    </location>
</feature>
<evidence type="ECO:0000256" key="1">
    <source>
        <dbReference type="ARBA" id="ARBA00007626"/>
    </source>
</evidence>
<evidence type="ECO:0000313" key="5">
    <source>
        <dbReference type="EMBL" id="KEH39065.1"/>
    </source>
</evidence>
<dbReference type="PANTHER" id="PTHR47939:SF13">
    <property type="entry name" value="OS03G0201400 PROTEIN"/>
    <property type="match status" value="1"/>
</dbReference>
<keyword evidence="4" id="KW-1133">Transmembrane helix</keyword>
<dbReference type="PROSITE" id="PS51375">
    <property type="entry name" value="PPR"/>
    <property type="match status" value="1"/>
</dbReference>
<evidence type="ECO:0000256" key="2">
    <source>
        <dbReference type="ARBA" id="ARBA00022737"/>
    </source>
</evidence>
<dbReference type="InterPro" id="IPR050667">
    <property type="entry name" value="PPR-containing_protein"/>
</dbReference>
<proteinExistence type="inferred from homology"/>